<dbReference type="EMBL" id="JAYKXN010000004">
    <property type="protein sequence ID" value="KAK7293885.1"/>
    <property type="molecule type" value="Genomic_DNA"/>
</dbReference>
<dbReference type="PANTHER" id="PTHR32009:SF106">
    <property type="entry name" value="TIR DOMAIN-CONTAINING PROTEIN"/>
    <property type="match status" value="1"/>
</dbReference>
<dbReference type="PANTHER" id="PTHR32009">
    <property type="entry name" value="TMV RESISTANCE PROTEIN N-LIKE"/>
    <property type="match status" value="1"/>
</dbReference>
<dbReference type="InterPro" id="IPR000157">
    <property type="entry name" value="TIR_dom"/>
</dbReference>
<dbReference type="SUPFAM" id="SSF52200">
    <property type="entry name" value="Toll/Interleukin receptor TIR domain"/>
    <property type="match status" value="1"/>
</dbReference>
<dbReference type="InterPro" id="IPR035897">
    <property type="entry name" value="Toll_tir_struct_dom_sf"/>
</dbReference>
<dbReference type="Proteomes" id="UP001359559">
    <property type="component" value="Unassembled WGS sequence"/>
</dbReference>
<reference evidence="3 4" key="1">
    <citation type="submission" date="2024-01" db="EMBL/GenBank/DDBJ databases">
        <title>The genomes of 5 underutilized Papilionoideae crops provide insights into root nodulation and disease resistance.</title>
        <authorList>
            <person name="Yuan L."/>
        </authorList>
    </citation>
    <scope>NUCLEOTIDE SEQUENCE [LARGE SCALE GENOMIC DNA]</scope>
    <source>
        <strain evidence="3">LY-2023</strain>
        <tissue evidence="3">Leaf</tissue>
    </source>
</reference>
<keyword evidence="4" id="KW-1185">Reference proteome</keyword>
<evidence type="ECO:0000313" key="3">
    <source>
        <dbReference type="EMBL" id="KAK7293885.1"/>
    </source>
</evidence>
<dbReference type="GO" id="GO:0007165">
    <property type="term" value="P:signal transduction"/>
    <property type="evidence" value="ECO:0007669"/>
    <property type="project" value="InterPro"/>
</dbReference>
<evidence type="ECO:0000256" key="1">
    <source>
        <dbReference type="ARBA" id="ARBA00023027"/>
    </source>
</evidence>
<dbReference type="PROSITE" id="PS50104">
    <property type="entry name" value="TIR"/>
    <property type="match status" value="1"/>
</dbReference>
<feature type="domain" description="TIR" evidence="2">
    <location>
        <begin position="1"/>
        <end position="83"/>
    </location>
</feature>
<name>A0AAN9PCI7_CLITE</name>
<keyword evidence="1" id="KW-0520">NAD</keyword>
<evidence type="ECO:0000259" key="2">
    <source>
        <dbReference type="PROSITE" id="PS50104"/>
    </source>
</evidence>
<sequence>MEYIKHKGRLVLPVFYQVEPSDVRHQRGSYAEAYKSNINDEKTVKEWRFALKKVADLSGWHFQQGRREFDFKEDSVKWISCGRGSEEAGPNG</sequence>
<gene>
    <name evidence="3" type="ORF">RJT34_16762</name>
</gene>
<evidence type="ECO:0000313" key="4">
    <source>
        <dbReference type="Proteomes" id="UP001359559"/>
    </source>
</evidence>
<accession>A0AAN9PCI7</accession>
<dbReference type="AlphaFoldDB" id="A0AAN9PCI7"/>
<proteinExistence type="predicted"/>
<dbReference type="Pfam" id="PF01582">
    <property type="entry name" value="TIR"/>
    <property type="match status" value="1"/>
</dbReference>
<comment type="caution">
    <text evidence="3">The sequence shown here is derived from an EMBL/GenBank/DDBJ whole genome shotgun (WGS) entry which is preliminary data.</text>
</comment>
<dbReference type="Gene3D" id="3.40.50.10140">
    <property type="entry name" value="Toll/interleukin-1 receptor homology (TIR) domain"/>
    <property type="match status" value="1"/>
</dbReference>
<organism evidence="3 4">
    <name type="scientific">Clitoria ternatea</name>
    <name type="common">Butterfly pea</name>
    <dbReference type="NCBI Taxonomy" id="43366"/>
    <lineage>
        <taxon>Eukaryota</taxon>
        <taxon>Viridiplantae</taxon>
        <taxon>Streptophyta</taxon>
        <taxon>Embryophyta</taxon>
        <taxon>Tracheophyta</taxon>
        <taxon>Spermatophyta</taxon>
        <taxon>Magnoliopsida</taxon>
        <taxon>eudicotyledons</taxon>
        <taxon>Gunneridae</taxon>
        <taxon>Pentapetalae</taxon>
        <taxon>rosids</taxon>
        <taxon>fabids</taxon>
        <taxon>Fabales</taxon>
        <taxon>Fabaceae</taxon>
        <taxon>Papilionoideae</taxon>
        <taxon>50 kb inversion clade</taxon>
        <taxon>NPAAA clade</taxon>
        <taxon>indigoferoid/millettioid clade</taxon>
        <taxon>Phaseoleae</taxon>
        <taxon>Clitoria</taxon>
    </lineage>
</organism>
<protein>
    <recommendedName>
        <fullName evidence="2">TIR domain-containing protein</fullName>
    </recommendedName>
</protein>